<sequence>MIANILFDLDGTLVDTERVFLAGNVAAAKSLGLARTQQDFLPLVGAAGEAETALIAQIVGSANVAAFTQATIQYVDERLDHGRSIALPGADALLARLRQAGRMIGVVTSSSQHHLAQVLANTGWQQAFDWQVNLTHGRPKPAPDLYQHALKTAALTPNATIAVEDTPVGVQSALAAGLQCLQVPDLAPVSQAATAHLDDLAAAGEWIMTH</sequence>
<dbReference type="InterPro" id="IPR050155">
    <property type="entry name" value="HAD-like_hydrolase_sf"/>
</dbReference>
<keyword evidence="1" id="KW-0378">Hydrolase</keyword>
<dbReference type="GO" id="GO:0016787">
    <property type="term" value="F:hydrolase activity"/>
    <property type="evidence" value="ECO:0007669"/>
    <property type="project" value="UniProtKB-KW"/>
</dbReference>
<dbReference type="Gene3D" id="3.40.50.1000">
    <property type="entry name" value="HAD superfamily/HAD-like"/>
    <property type="match status" value="1"/>
</dbReference>
<dbReference type="InterPro" id="IPR036412">
    <property type="entry name" value="HAD-like_sf"/>
</dbReference>
<dbReference type="RefSeq" id="WP_125750297.1">
    <property type="nucleotide sequence ID" value="NZ_JBHTON010000001.1"/>
</dbReference>
<dbReference type="InterPro" id="IPR041492">
    <property type="entry name" value="HAD_2"/>
</dbReference>
<dbReference type="Proteomes" id="UP001597252">
    <property type="component" value="Unassembled WGS sequence"/>
</dbReference>
<dbReference type="PRINTS" id="PR00413">
    <property type="entry name" value="HADHALOGNASE"/>
</dbReference>
<dbReference type="InterPro" id="IPR023198">
    <property type="entry name" value="PGP-like_dom2"/>
</dbReference>
<dbReference type="EMBL" id="JBHTON010000001">
    <property type="protein sequence ID" value="MFD1483702.1"/>
    <property type="molecule type" value="Genomic_DNA"/>
</dbReference>
<reference evidence="2" key="1">
    <citation type="journal article" date="2019" name="Int. J. Syst. Evol. Microbiol.">
        <title>The Global Catalogue of Microorganisms (GCM) 10K type strain sequencing project: providing services to taxonomists for standard genome sequencing and annotation.</title>
        <authorList>
            <consortium name="The Broad Institute Genomics Platform"/>
            <consortium name="The Broad Institute Genome Sequencing Center for Infectious Disease"/>
            <person name="Wu L."/>
            <person name="Ma J."/>
        </authorList>
    </citation>
    <scope>NUCLEOTIDE SEQUENCE [LARGE SCALE GENOMIC DNA]</scope>
    <source>
        <strain evidence="2">CCM 8903</strain>
    </source>
</reference>
<evidence type="ECO:0000313" key="2">
    <source>
        <dbReference type="Proteomes" id="UP001597252"/>
    </source>
</evidence>
<dbReference type="Pfam" id="PF13419">
    <property type="entry name" value="HAD_2"/>
    <property type="match status" value="1"/>
</dbReference>
<name>A0ABW4E2T5_9LACO</name>
<dbReference type="PANTHER" id="PTHR43434:SF1">
    <property type="entry name" value="PHOSPHOGLYCOLATE PHOSPHATASE"/>
    <property type="match status" value="1"/>
</dbReference>
<dbReference type="CDD" id="cd07505">
    <property type="entry name" value="HAD_BPGM-like"/>
    <property type="match status" value="1"/>
</dbReference>
<dbReference type="InterPro" id="IPR023214">
    <property type="entry name" value="HAD_sf"/>
</dbReference>
<accession>A0ABW4E2T5</accession>
<organism evidence="1 2">
    <name type="scientific">Lacticaseibacillus baoqingensis</name>
    <dbReference type="NCBI Taxonomy" id="2486013"/>
    <lineage>
        <taxon>Bacteria</taxon>
        <taxon>Bacillati</taxon>
        <taxon>Bacillota</taxon>
        <taxon>Bacilli</taxon>
        <taxon>Lactobacillales</taxon>
        <taxon>Lactobacillaceae</taxon>
        <taxon>Lacticaseibacillus</taxon>
    </lineage>
</organism>
<gene>
    <name evidence="1" type="ORF">ACFQ5J_00370</name>
</gene>
<dbReference type="InterPro" id="IPR006439">
    <property type="entry name" value="HAD-SF_hydro_IA"/>
</dbReference>
<proteinExistence type="predicted"/>
<evidence type="ECO:0000313" key="1">
    <source>
        <dbReference type="EMBL" id="MFD1483702.1"/>
    </source>
</evidence>
<dbReference type="Gene3D" id="1.10.150.240">
    <property type="entry name" value="Putative phosphatase, domain 2"/>
    <property type="match status" value="1"/>
</dbReference>
<protein>
    <submittedName>
        <fullName evidence="1">HAD family hydrolase</fullName>
    </submittedName>
</protein>
<keyword evidence="2" id="KW-1185">Reference proteome</keyword>
<dbReference type="SUPFAM" id="SSF56784">
    <property type="entry name" value="HAD-like"/>
    <property type="match status" value="1"/>
</dbReference>
<dbReference type="SFLD" id="SFLDG01129">
    <property type="entry name" value="C1.5:_HAD__Beta-PGM__Phosphata"/>
    <property type="match status" value="1"/>
</dbReference>
<dbReference type="NCBIfam" id="TIGR01509">
    <property type="entry name" value="HAD-SF-IA-v3"/>
    <property type="match status" value="1"/>
</dbReference>
<dbReference type="PANTHER" id="PTHR43434">
    <property type="entry name" value="PHOSPHOGLYCOLATE PHOSPHATASE"/>
    <property type="match status" value="1"/>
</dbReference>
<dbReference type="SFLD" id="SFLDS00003">
    <property type="entry name" value="Haloacid_Dehalogenase"/>
    <property type="match status" value="1"/>
</dbReference>
<comment type="caution">
    <text evidence="1">The sequence shown here is derived from an EMBL/GenBank/DDBJ whole genome shotgun (WGS) entry which is preliminary data.</text>
</comment>